<evidence type="ECO:0000313" key="3">
    <source>
        <dbReference type="Proteomes" id="UP001649230"/>
    </source>
</evidence>
<dbReference type="InterPro" id="IPR051553">
    <property type="entry name" value="Ran_GTPase-activating"/>
</dbReference>
<keyword evidence="1" id="KW-0732">Signal</keyword>
<keyword evidence="3" id="KW-1185">Reference proteome</keyword>
<dbReference type="RefSeq" id="WP_235119517.1">
    <property type="nucleotide sequence ID" value="NZ_CP090978.1"/>
</dbReference>
<dbReference type="PANTHER" id="PTHR45982">
    <property type="entry name" value="REGULATOR OF CHROMOSOME CONDENSATION"/>
    <property type="match status" value="1"/>
</dbReference>
<dbReference type="PROSITE" id="PS50012">
    <property type="entry name" value="RCC1_3"/>
    <property type="match status" value="2"/>
</dbReference>
<name>A0ABY3SGR8_9BACL</name>
<dbReference type="Pfam" id="PF00415">
    <property type="entry name" value="RCC1"/>
    <property type="match status" value="1"/>
</dbReference>
<feature type="signal peptide" evidence="1">
    <location>
        <begin position="1"/>
        <end position="33"/>
    </location>
</feature>
<proteinExistence type="predicted"/>
<accession>A0ABY3SGR8</accession>
<dbReference type="Gene3D" id="2.130.10.30">
    <property type="entry name" value="Regulator of chromosome condensation 1/beta-lactamase-inhibitor protein II"/>
    <property type="match status" value="2"/>
</dbReference>
<reference evidence="2 3" key="1">
    <citation type="journal article" date="2024" name="Int. J. Syst. Evol. Microbiol.">
        <title>Paenibacillus hexagrammi sp. nov., a novel bacterium isolated from the gut content of Hexagrammos agrammus.</title>
        <authorList>
            <person name="Jung H.K."/>
            <person name="Kim D.G."/>
            <person name="Zin H."/>
            <person name="Park J."/>
            <person name="Jung H."/>
            <person name="Kim Y.O."/>
            <person name="Kong H.J."/>
            <person name="Kim J.W."/>
            <person name="Kim Y.S."/>
        </authorList>
    </citation>
    <scope>NUCLEOTIDE SEQUENCE [LARGE SCALE GENOMIC DNA]</scope>
    <source>
        <strain evidence="2 3">YPD9-1</strain>
    </source>
</reference>
<dbReference type="Pfam" id="PF13540">
    <property type="entry name" value="RCC1_2"/>
    <property type="match status" value="1"/>
</dbReference>
<feature type="chain" id="PRO_5045425062" evidence="1">
    <location>
        <begin position="34"/>
        <end position="380"/>
    </location>
</feature>
<dbReference type="PANTHER" id="PTHR45982:SF1">
    <property type="entry name" value="REGULATOR OF CHROMOSOME CONDENSATION"/>
    <property type="match status" value="1"/>
</dbReference>
<dbReference type="Proteomes" id="UP001649230">
    <property type="component" value="Chromosome"/>
</dbReference>
<evidence type="ECO:0000256" key="1">
    <source>
        <dbReference type="SAM" id="SignalP"/>
    </source>
</evidence>
<gene>
    <name evidence="2" type="ORF">L0M14_27170</name>
</gene>
<dbReference type="PRINTS" id="PR00633">
    <property type="entry name" value="RCCNDNSATION"/>
</dbReference>
<dbReference type="InterPro" id="IPR009091">
    <property type="entry name" value="RCC1/BLIP-II"/>
</dbReference>
<organism evidence="2 3">
    <name type="scientific">Paenibacillus hexagrammi</name>
    <dbReference type="NCBI Taxonomy" id="2908839"/>
    <lineage>
        <taxon>Bacteria</taxon>
        <taxon>Bacillati</taxon>
        <taxon>Bacillota</taxon>
        <taxon>Bacilli</taxon>
        <taxon>Bacillales</taxon>
        <taxon>Paenibacillaceae</taxon>
        <taxon>Paenibacillus</taxon>
    </lineage>
</organism>
<dbReference type="EMBL" id="CP090978">
    <property type="protein sequence ID" value="UJF33179.1"/>
    <property type="molecule type" value="Genomic_DNA"/>
</dbReference>
<dbReference type="SUPFAM" id="SSF50985">
    <property type="entry name" value="RCC1/BLIP-II"/>
    <property type="match status" value="1"/>
</dbReference>
<dbReference type="InterPro" id="IPR000408">
    <property type="entry name" value="Reg_chr_condens"/>
</dbReference>
<sequence>MKPTKRSFITVKKGRVLWIATVLSLTLGSHTFADSPRIESNKNPAYAISSSDYHNVVTSSEGKVWYWGNVADRDTVVTQGEYGPEYKLKERDNKPEVMNNLEGIAAVSAQYGNGDVILKKDGTVWSWGRKLNDITGKSEFPAPQKIEGLNHITKISTDYLNAALDQDGTVWVWFPYPYTNNVTRIENIQKAKDISVGHGKLHILKSDGTVWEWSGYTNDRQNESYQAVQMKELTHVTALSSGHSDHYFVIKKDGTVWGWGNNGFGSLGLKGIDTVTKPSLIKDLQQVSSITTNDWTTVIVKKDGTAWILGAKIESESPVWNTTPEQIEGLQKVSAVTLGYNHALAVTMDGKLFAWGQNQAGQLGDATFKKSATPLPVKLQ</sequence>
<evidence type="ECO:0000313" key="2">
    <source>
        <dbReference type="EMBL" id="UJF33179.1"/>
    </source>
</evidence>
<protein>
    <submittedName>
        <fullName evidence="2">Uncharacterized protein</fullName>
    </submittedName>
</protein>